<name>A0A4C1UDK1_EUMVA</name>
<comment type="caution">
    <text evidence="2">The sequence shown here is derived from an EMBL/GenBank/DDBJ whole genome shotgun (WGS) entry which is preliminary data.</text>
</comment>
<evidence type="ECO:0000313" key="3">
    <source>
        <dbReference type="Proteomes" id="UP000299102"/>
    </source>
</evidence>
<dbReference type="Proteomes" id="UP000299102">
    <property type="component" value="Unassembled WGS sequence"/>
</dbReference>
<accession>A0A4C1UDK1</accession>
<feature type="compositionally biased region" description="Basic residues" evidence="1">
    <location>
        <begin position="40"/>
        <end position="51"/>
    </location>
</feature>
<feature type="compositionally biased region" description="Basic and acidic residues" evidence="1">
    <location>
        <begin position="30"/>
        <end position="39"/>
    </location>
</feature>
<keyword evidence="3" id="KW-1185">Reference proteome</keyword>
<proteinExistence type="predicted"/>
<reference evidence="2 3" key="1">
    <citation type="journal article" date="2019" name="Commun. Biol.">
        <title>The bagworm genome reveals a unique fibroin gene that provides high tensile strength.</title>
        <authorList>
            <person name="Kono N."/>
            <person name="Nakamura H."/>
            <person name="Ohtoshi R."/>
            <person name="Tomita M."/>
            <person name="Numata K."/>
            <person name="Arakawa K."/>
        </authorList>
    </citation>
    <scope>NUCLEOTIDE SEQUENCE [LARGE SCALE GENOMIC DNA]</scope>
</reference>
<evidence type="ECO:0000256" key="1">
    <source>
        <dbReference type="SAM" id="MobiDB-lite"/>
    </source>
</evidence>
<protein>
    <submittedName>
        <fullName evidence="2">Uncharacterized protein</fullName>
    </submittedName>
</protein>
<sequence>MISDTDTDPTTADAPYDEARARIRHGTRPARHDTAEKKKATSTRRSRRRQIKRSNIGDFDIKLIRFVSIVIAKGSDVFLLRLSCWNYIIEGKYIGFPSATARVEFGLSYKVFTPTQPPPTFTSPLSTNPSPHLVYFPISRERHDQKVECFITPLLKRALPRIFVSHRRVRKLSPPHWTGARREPLTVVTGNLATSSGANGLIHALRGASGLI</sequence>
<dbReference type="EMBL" id="BGZK01000158">
    <property type="protein sequence ID" value="GBP24197.1"/>
    <property type="molecule type" value="Genomic_DNA"/>
</dbReference>
<dbReference type="AlphaFoldDB" id="A0A4C1UDK1"/>
<organism evidence="2 3">
    <name type="scientific">Eumeta variegata</name>
    <name type="common">Bagworm moth</name>
    <name type="synonym">Eumeta japonica</name>
    <dbReference type="NCBI Taxonomy" id="151549"/>
    <lineage>
        <taxon>Eukaryota</taxon>
        <taxon>Metazoa</taxon>
        <taxon>Ecdysozoa</taxon>
        <taxon>Arthropoda</taxon>
        <taxon>Hexapoda</taxon>
        <taxon>Insecta</taxon>
        <taxon>Pterygota</taxon>
        <taxon>Neoptera</taxon>
        <taxon>Endopterygota</taxon>
        <taxon>Lepidoptera</taxon>
        <taxon>Glossata</taxon>
        <taxon>Ditrysia</taxon>
        <taxon>Tineoidea</taxon>
        <taxon>Psychidae</taxon>
        <taxon>Oiketicinae</taxon>
        <taxon>Eumeta</taxon>
    </lineage>
</organism>
<feature type="region of interest" description="Disordered" evidence="1">
    <location>
        <begin position="1"/>
        <end position="51"/>
    </location>
</feature>
<gene>
    <name evidence="2" type="ORF">EVAR_10424_1</name>
</gene>
<evidence type="ECO:0000313" key="2">
    <source>
        <dbReference type="EMBL" id="GBP24197.1"/>
    </source>
</evidence>